<keyword evidence="1" id="KW-0732">Signal</keyword>
<dbReference type="AlphaFoldDB" id="A0A438K385"/>
<dbReference type="InterPro" id="IPR025521">
    <property type="entry name" value="Neprosin_propep"/>
</dbReference>
<dbReference type="InterPro" id="IPR004314">
    <property type="entry name" value="Neprosin"/>
</dbReference>
<dbReference type="PROSITE" id="PS52045">
    <property type="entry name" value="NEPROSIN_PEP_CD"/>
    <property type="match status" value="1"/>
</dbReference>
<evidence type="ECO:0000256" key="1">
    <source>
        <dbReference type="SAM" id="SignalP"/>
    </source>
</evidence>
<dbReference type="Gene3D" id="3.90.1320.10">
    <property type="entry name" value="Outer-capsid protein sigma 3, large lobe"/>
    <property type="match status" value="1"/>
</dbReference>
<feature type="signal peptide" evidence="1">
    <location>
        <begin position="1"/>
        <end position="42"/>
    </location>
</feature>
<feature type="domain" description="Neprosin PEP catalytic" evidence="2">
    <location>
        <begin position="152"/>
        <end position="353"/>
    </location>
</feature>
<dbReference type="EMBL" id="QGNW01000018">
    <property type="protein sequence ID" value="RVX15638.1"/>
    <property type="molecule type" value="Genomic_DNA"/>
</dbReference>
<evidence type="ECO:0000313" key="4">
    <source>
        <dbReference type="Proteomes" id="UP000288805"/>
    </source>
</evidence>
<name>A0A438K385_VITVI</name>
<protein>
    <recommendedName>
        <fullName evidence="2">Neprosin PEP catalytic domain-containing protein</fullName>
    </recommendedName>
</protein>
<reference evidence="3 4" key="1">
    <citation type="journal article" date="2018" name="PLoS Genet.">
        <title>Population sequencing reveals clonal diversity and ancestral inbreeding in the grapevine cultivar Chardonnay.</title>
        <authorList>
            <person name="Roach M.J."/>
            <person name="Johnson D.L."/>
            <person name="Bohlmann J."/>
            <person name="van Vuuren H.J."/>
            <person name="Jones S.J."/>
            <person name="Pretorius I.S."/>
            <person name="Schmidt S.A."/>
            <person name="Borneman A.R."/>
        </authorList>
    </citation>
    <scope>NUCLEOTIDE SEQUENCE [LARGE SCALE GENOMIC DNA]</scope>
    <source>
        <strain evidence="4">cv. Chardonnay</strain>
        <tissue evidence="3">Leaf</tissue>
    </source>
</reference>
<proteinExistence type="predicted"/>
<dbReference type="InterPro" id="IPR053168">
    <property type="entry name" value="Glutamic_endopeptidase"/>
</dbReference>
<gene>
    <name evidence="3" type="ORF">CK203_008942</name>
</gene>
<dbReference type="Proteomes" id="UP000288805">
    <property type="component" value="Unassembled WGS sequence"/>
</dbReference>
<evidence type="ECO:0000259" key="2">
    <source>
        <dbReference type="PROSITE" id="PS52045"/>
    </source>
</evidence>
<dbReference type="PANTHER" id="PTHR31589:SF223">
    <property type="entry name" value="PROTEIN, PUTATIVE (DUF239)-RELATED"/>
    <property type="match status" value="1"/>
</dbReference>
<feature type="chain" id="PRO_5019226570" description="Neprosin PEP catalytic domain-containing protein" evidence="1">
    <location>
        <begin position="43"/>
        <end position="353"/>
    </location>
</feature>
<dbReference type="PANTHER" id="PTHR31589">
    <property type="entry name" value="PROTEIN, PUTATIVE (DUF239)-RELATED-RELATED"/>
    <property type="match status" value="1"/>
</dbReference>
<accession>A0A438K385</accession>
<sequence>MEHRQVKHTLGFHACSALVARMSLKVTILVASALILVGQSGGEEAKAFRDEDLELERQLKLLNKPPTQDGSTVDCIDINKQLAFDHPLLQNHTIQMEPSSLPKGMKPASDLPIEPVKFETVQCPHGTVPVRRTRKKDLIAAKTLSTSYGAPSNEGGYHFSTVKTFRDRPTNFYGARSFIEIWKPNVSADQFSSSEMQIQTVIPSLYSDDKPRLTSSWTADGHQKTGCFNLLCPGFVQITRQYYMGMPFTRISGYGGSIYYVNSLVFKDPASGNWWFIVRNSEGVVNFGYWPGSLFNNLADHATELEFGGQVYSPPNQPSPQWAADISILKTLLKLLPYNTMFGGPGGPNCIEY</sequence>
<dbReference type="Pfam" id="PF03080">
    <property type="entry name" value="Neprosin"/>
    <property type="match status" value="1"/>
</dbReference>
<organism evidence="3 4">
    <name type="scientific">Vitis vinifera</name>
    <name type="common">Grape</name>
    <dbReference type="NCBI Taxonomy" id="29760"/>
    <lineage>
        <taxon>Eukaryota</taxon>
        <taxon>Viridiplantae</taxon>
        <taxon>Streptophyta</taxon>
        <taxon>Embryophyta</taxon>
        <taxon>Tracheophyta</taxon>
        <taxon>Spermatophyta</taxon>
        <taxon>Magnoliopsida</taxon>
        <taxon>eudicotyledons</taxon>
        <taxon>Gunneridae</taxon>
        <taxon>Pentapetalae</taxon>
        <taxon>rosids</taxon>
        <taxon>Vitales</taxon>
        <taxon>Vitaceae</taxon>
        <taxon>Viteae</taxon>
        <taxon>Vitis</taxon>
    </lineage>
</organism>
<evidence type="ECO:0000313" key="3">
    <source>
        <dbReference type="EMBL" id="RVX15638.1"/>
    </source>
</evidence>
<dbReference type="Pfam" id="PF14365">
    <property type="entry name" value="Neprosin_AP"/>
    <property type="match status" value="1"/>
</dbReference>
<comment type="caution">
    <text evidence="3">The sequence shown here is derived from an EMBL/GenBank/DDBJ whole genome shotgun (WGS) entry which is preliminary data.</text>
</comment>